<proteinExistence type="predicted"/>
<dbReference type="RefSeq" id="WP_190289798.1">
    <property type="nucleotide sequence ID" value="NZ_JABFCZ010000003.1"/>
</dbReference>
<accession>A0A926NRG8</accession>
<dbReference type="EMBL" id="JABFCZ010000003">
    <property type="protein sequence ID" value="MBD1545119.1"/>
    <property type="molecule type" value="Genomic_DNA"/>
</dbReference>
<dbReference type="InterPro" id="IPR011008">
    <property type="entry name" value="Dimeric_a/b-barrel"/>
</dbReference>
<dbReference type="SUPFAM" id="SSF54909">
    <property type="entry name" value="Dimeric alpha+beta barrel"/>
    <property type="match status" value="1"/>
</dbReference>
<evidence type="ECO:0000313" key="1">
    <source>
        <dbReference type="EMBL" id="MBD1545119.1"/>
    </source>
</evidence>
<dbReference type="PANTHER" id="PTHR40260:SF2">
    <property type="entry name" value="BLR8190 PROTEIN"/>
    <property type="match status" value="1"/>
</dbReference>
<dbReference type="Gene3D" id="3.30.70.100">
    <property type="match status" value="1"/>
</dbReference>
<dbReference type="GO" id="GO:0016491">
    <property type="term" value="F:oxidoreductase activity"/>
    <property type="evidence" value="ECO:0007669"/>
    <property type="project" value="InterPro"/>
</dbReference>
<comment type="caution">
    <text evidence="1">The sequence shown here is derived from an EMBL/GenBank/DDBJ whole genome shotgun (WGS) entry which is preliminary data.</text>
</comment>
<dbReference type="NCBIfam" id="TIGR02118">
    <property type="entry name" value="EthD family reductase"/>
    <property type="match status" value="1"/>
</dbReference>
<sequence>MAMTLQVLYPVGPDTTFDYDYYANKHFPIVQEAMGDFIASVHVVKGLAGGPGTAPEFHAIATMNFASKEALESALKASGPALADIPNFTNVQPQMLIGETLD</sequence>
<dbReference type="PANTHER" id="PTHR40260">
    <property type="entry name" value="BLR8190 PROTEIN"/>
    <property type="match status" value="1"/>
</dbReference>
<gene>
    <name evidence="1" type="ORF">HK439_02515</name>
</gene>
<reference evidence="1" key="1">
    <citation type="submission" date="2020-05" db="EMBL/GenBank/DDBJ databases">
        <title>Identification of trans-AT polyketide cluster in two marine bacteria, producers of a novel glutaramide-containing polyketide sesbanimide D and analogs.</title>
        <authorList>
            <person name="Kacar D."/>
            <person name="Rodriguez P."/>
            <person name="Canedo L."/>
            <person name="Gonzalez E."/>
            <person name="Galan B."/>
            <person name="De La Calle F."/>
            <person name="Garcia J.L."/>
        </authorList>
    </citation>
    <scope>NUCLEOTIDE SEQUENCE</scope>
    <source>
        <strain evidence="1">PHM038</strain>
    </source>
</reference>
<organism evidence="1 2">
    <name type="scientific">Roseibium aggregatum</name>
    <dbReference type="NCBI Taxonomy" id="187304"/>
    <lineage>
        <taxon>Bacteria</taxon>
        <taxon>Pseudomonadati</taxon>
        <taxon>Pseudomonadota</taxon>
        <taxon>Alphaproteobacteria</taxon>
        <taxon>Hyphomicrobiales</taxon>
        <taxon>Stappiaceae</taxon>
        <taxon>Roseibium</taxon>
    </lineage>
</organism>
<protein>
    <submittedName>
        <fullName evidence="1">EthD family reductase</fullName>
    </submittedName>
</protein>
<evidence type="ECO:0000313" key="2">
    <source>
        <dbReference type="Proteomes" id="UP000598467"/>
    </source>
</evidence>
<name>A0A926NRG8_9HYPH</name>
<dbReference type="AlphaFoldDB" id="A0A926NRG8"/>
<dbReference type="InterPro" id="IPR009799">
    <property type="entry name" value="EthD_dom"/>
</dbReference>
<dbReference type="Proteomes" id="UP000598467">
    <property type="component" value="Unassembled WGS sequence"/>
</dbReference>